<evidence type="ECO:0000313" key="3">
    <source>
        <dbReference type="Proteomes" id="UP000008229"/>
    </source>
</evidence>
<reference evidence="2 3" key="1">
    <citation type="journal article" date="2010" name="Stand. Genomic Sci.">
        <title>Complete genome sequence of Conexibacter woesei type strain (ID131577).</title>
        <authorList>
            <person name="Pukall R."/>
            <person name="Lapidus A."/>
            <person name="Glavina Del Rio T."/>
            <person name="Copeland A."/>
            <person name="Tice H."/>
            <person name="Cheng J.-F."/>
            <person name="Lucas S."/>
            <person name="Chen F."/>
            <person name="Nolan M."/>
            <person name="Bruce D."/>
            <person name="Goodwin L."/>
            <person name="Pitluck S."/>
            <person name="Mavromatis K."/>
            <person name="Ivanova N."/>
            <person name="Ovchinnikova G."/>
            <person name="Pati A."/>
            <person name="Chen A."/>
            <person name="Palaniappan K."/>
            <person name="Land M."/>
            <person name="Hauser L."/>
            <person name="Chang Y.-J."/>
            <person name="Jeffries C.D."/>
            <person name="Chain P."/>
            <person name="Meincke L."/>
            <person name="Sims D."/>
            <person name="Brettin T."/>
            <person name="Detter J.C."/>
            <person name="Rohde M."/>
            <person name="Goeker M."/>
            <person name="Bristow J."/>
            <person name="Eisen J.A."/>
            <person name="Markowitz V."/>
            <person name="Kyrpides N.C."/>
            <person name="Klenk H.-P."/>
            <person name="Hugenholtz P."/>
        </authorList>
    </citation>
    <scope>NUCLEOTIDE SEQUENCE [LARGE SCALE GENOMIC DNA]</scope>
    <source>
        <strain evidence="3">DSM 14684 / CIP 108061 / JCM 11494 / NBRC 100937 / ID131577</strain>
    </source>
</reference>
<dbReference type="eggNOG" id="COG0835">
    <property type="taxonomic scope" value="Bacteria"/>
</dbReference>
<dbReference type="EMBL" id="CP001854">
    <property type="protein sequence ID" value="ADB51554.1"/>
    <property type="molecule type" value="Genomic_DNA"/>
</dbReference>
<dbReference type="PANTHER" id="PTHR22617:SF23">
    <property type="entry name" value="CHEMOTAXIS PROTEIN CHEW"/>
    <property type="match status" value="1"/>
</dbReference>
<feature type="domain" description="CheW-like" evidence="1">
    <location>
        <begin position="1"/>
        <end position="132"/>
    </location>
</feature>
<dbReference type="GO" id="GO:0006935">
    <property type="term" value="P:chemotaxis"/>
    <property type="evidence" value="ECO:0007669"/>
    <property type="project" value="InterPro"/>
</dbReference>
<organism evidence="2 3">
    <name type="scientific">Conexibacter woesei (strain DSM 14684 / CCUG 47730 / CIP 108061 / JCM 11494 / NBRC 100937 / ID131577)</name>
    <dbReference type="NCBI Taxonomy" id="469383"/>
    <lineage>
        <taxon>Bacteria</taxon>
        <taxon>Bacillati</taxon>
        <taxon>Actinomycetota</taxon>
        <taxon>Thermoleophilia</taxon>
        <taxon>Solirubrobacterales</taxon>
        <taxon>Conexibacteraceae</taxon>
        <taxon>Conexibacter</taxon>
    </lineage>
</organism>
<sequence length="132" mass="13799">MTACVRVLLGRERYGVPVERVREVAELGDVVAVPGAGPHVAGIRHLHGELLPVIRLDGLLRAPAAARRRIVVVEDGARRAGLAVDAAEEVEELPTPDRPGGALTLGAVLHDDHLIGLLNVPALLDAVTATVA</sequence>
<dbReference type="Gene3D" id="2.40.50.180">
    <property type="entry name" value="CheA-289, Domain 4"/>
    <property type="match status" value="1"/>
</dbReference>
<dbReference type="InterPro" id="IPR036061">
    <property type="entry name" value="CheW-like_dom_sf"/>
</dbReference>
<dbReference type="KEGG" id="cwo:Cwoe_3135"/>
<dbReference type="GO" id="GO:0007165">
    <property type="term" value="P:signal transduction"/>
    <property type="evidence" value="ECO:0007669"/>
    <property type="project" value="InterPro"/>
</dbReference>
<dbReference type="GO" id="GO:0005829">
    <property type="term" value="C:cytosol"/>
    <property type="evidence" value="ECO:0007669"/>
    <property type="project" value="TreeGrafter"/>
</dbReference>
<dbReference type="STRING" id="469383.Cwoe_3135"/>
<dbReference type="HOGENOM" id="CLU_048995_3_1_11"/>
<keyword evidence="3" id="KW-1185">Reference proteome</keyword>
<dbReference type="PANTHER" id="PTHR22617">
    <property type="entry name" value="CHEMOTAXIS SENSOR HISTIDINE KINASE-RELATED"/>
    <property type="match status" value="1"/>
</dbReference>
<accession>D3FDT8</accession>
<dbReference type="SMART" id="SM00260">
    <property type="entry name" value="CheW"/>
    <property type="match status" value="1"/>
</dbReference>
<dbReference type="InterPro" id="IPR039315">
    <property type="entry name" value="CheW"/>
</dbReference>
<proteinExistence type="predicted"/>
<dbReference type="SUPFAM" id="SSF50341">
    <property type="entry name" value="CheW-like"/>
    <property type="match status" value="1"/>
</dbReference>
<evidence type="ECO:0000259" key="1">
    <source>
        <dbReference type="PROSITE" id="PS50851"/>
    </source>
</evidence>
<dbReference type="AlphaFoldDB" id="D3FDT8"/>
<dbReference type="Pfam" id="PF01584">
    <property type="entry name" value="CheW"/>
    <property type="match status" value="1"/>
</dbReference>
<name>D3FDT8_CONWI</name>
<dbReference type="Proteomes" id="UP000008229">
    <property type="component" value="Chromosome"/>
</dbReference>
<reference evidence="3" key="2">
    <citation type="submission" date="2010-01" db="EMBL/GenBank/DDBJ databases">
        <title>The complete genome of Conexibacter woesei DSM 14684.</title>
        <authorList>
            <consortium name="US DOE Joint Genome Institute (JGI-PGF)"/>
            <person name="Lucas S."/>
            <person name="Copeland A."/>
            <person name="Lapidus A."/>
            <person name="Glavina del Rio T."/>
            <person name="Dalin E."/>
            <person name="Tice H."/>
            <person name="Bruce D."/>
            <person name="Goodwin L."/>
            <person name="Pitluck S."/>
            <person name="Kyrpides N."/>
            <person name="Mavromatis K."/>
            <person name="Ivanova N."/>
            <person name="Mikhailova N."/>
            <person name="Chertkov O."/>
            <person name="Brettin T."/>
            <person name="Detter J.C."/>
            <person name="Han C."/>
            <person name="Larimer F."/>
            <person name="Land M."/>
            <person name="Hauser L."/>
            <person name="Markowitz V."/>
            <person name="Cheng J.-F."/>
            <person name="Hugenholtz P."/>
            <person name="Woyke T."/>
            <person name="Wu D."/>
            <person name="Pukall R."/>
            <person name="Steenblock K."/>
            <person name="Schneider S."/>
            <person name="Klenk H.-P."/>
            <person name="Eisen J.A."/>
        </authorList>
    </citation>
    <scope>NUCLEOTIDE SEQUENCE [LARGE SCALE GENOMIC DNA]</scope>
    <source>
        <strain evidence="3">DSM 14684 / CIP 108061 / JCM 11494 / NBRC 100937 / ID131577</strain>
    </source>
</reference>
<dbReference type="OrthoDB" id="9790406at2"/>
<gene>
    <name evidence="2" type="ordered locus">Cwoe_3135</name>
</gene>
<dbReference type="PROSITE" id="PS50851">
    <property type="entry name" value="CHEW"/>
    <property type="match status" value="1"/>
</dbReference>
<evidence type="ECO:0000313" key="2">
    <source>
        <dbReference type="EMBL" id="ADB51554.1"/>
    </source>
</evidence>
<dbReference type="InterPro" id="IPR002545">
    <property type="entry name" value="CheW-lke_dom"/>
</dbReference>
<dbReference type="Gene3D" id="2.30.30.40">
    <property type="entry name" value="SH3 Domains"/>
    <property type="match status" value="1"/>
</dbReference>
<dbReference type="RefSeq" id="WP_012934605.1">
    <property type="nucleotide sequence ID" value="NC_013739.1"/>
</dbReference>
<protein>
    <submittedName>
        <fullName evidence="2">CheW protein</fullName>
    </submittedName>
</protein>